<organism evidence="2 3">
    <name type="scientific">Chelativorans salis</name>
    <dbReference type="NCBI Taxonomy" id="2978478"/>
    <lineage>
        <taxon>Bacteria</taxon>
        <taxon>Pseudomonadati</taxon>
        <taxon>Pseudomonadota</taxon>
        <taxon>Alphaproteobacteria</taxon>
        <taxon>Hyphomicrobiales</taxon>
        <taxon>Phyllobacteriaceae</taxon>
        <taxon>Chelativorans</taxon>
    </lineage>
</organism>
<proteinExistence type="predicted"/>
<sequence>MARQYSDSLLTELQLAVKRALHREGTVNVPAVASEIKERHPVEDLSLAELEAQVMTAALAMGAAIFFQGTTGNIIEPRRAKPKRTQPRGLRPPQGQS</sequence>
<protein>
    <submittedName>
        <fullName evidence="2">Uncharacterized protein</fullName>
    </submittedName>
</protein>
<evidence type="ECO:0000313" key="3">
    <source>
        <dbReference type="Proteomes" id="UP001320831"/>
    </source>
</evidence>
<keyword evidence="3" id="KW-1185">Reference proteome</keyword>
<dbReference type="Proteomes" id="UP001320831">
    <property type="component" value="Unassembled WGS sequence"/>
</dbReference>
<comment type="caution">
    <text evidence="2">The sequence shown here is derived from an EMBL/GenBank/DDBJ whole genome shotgun (WGS) entry which is preliminary data.</text>
</comment>
<feature type="region of interest" description="Disordered" evidence="1">
    <location>
        <begin position="75"/>
        <end position="97"/>
    </location>
</feature>
<dbReference type="EMBL" id="JAOCZP010000003">
    <property type="protein sequence ID" value="MCT7375454.1"/>
    <property type="molecule type" value="Genomic_DNA"/>
</dbReference>
<name>A0ABT2LQH6_9HYPH</name>
<dbReference type="RefSeq" id="WP_260902473.1">
    <property type="nucleotide sequence ID" value="NZ_JAOCZP010000003.1"/>
</dbReference>
<accession>A0ABT2LQH6</accession>
<evidence type="ECO:0000313" key="2">
    <source>
        <dbReference type="EMBL" id="MCT7375454.1"/>
    </source>
</evidence>
<gene>
    <name evidence="2" type="ORF">N5A92_10465</name>
</gene>
<reference evidence="2 3" key="1">
    <citation type="submission" date="2022-09" db="EMBL/GenBank/DDBJ databases">
        <title>Chelativorans salina sp. nov., a novel slightly halophilic bacterium isolated from a saline lake sediment enrichment.</title>
        <authorList>
            <person name="Gao L."/>
            <person name="Fang B.-Z."/>
            <person name="Li W.-J."/>
        </authorList>
    </citation>
    <scope>NUCLEOTIDE SEQUENCE [LARGE SCALE GENOMIC DNA]</scope>
    <source>
        <strain evidence="2 3">EGI FJ00035</strain>
    </source>
</reference>
<evidence type="ECO:0000256" key="1">
    <source>
        <dbReference type="SAM" id="MobiDB-lite"/>
    </source>
</evidence>